<dbReference type="InterPro" id="IPR000014">
    <property type="entry name" value="PAS"/>
</dbReference>
<gene>
    <name evidence="13" type="primary">kinE_8</name>
    <name evidence="13" type="ORF">Pmgp_02848</name>
</gene>
<dbReference type="PRINTS" id="PR00344">
    <property type="entry name" value="BCTRLSENSOR"/>
</dbReference>
<sequence>MQRLHSLLRRQIARFFGDSFAIPEGWQGFFDAVNSAYCESDADRDMLTMAIELSSQELMQANYELRKSELRFRLLYESSPVPYQSLDSNGCFIEVNQALLDILGYKRHEIIGRQFSDIMTPASNDLFQRLFPRYKECGTLRDAEYELVCKNGALINVLLDGKVSYNPDGSFKQTNCIWRDITEQKKMEDELWKYREHLEDMVKERTAELKTANEQLQREMKERKQMEKEMARLDRLNLVGEMAAGIGHEIRNPMTTVKGLLQLLSDKEECAGYKEYFNLMIDELNRANSIITEYLSLAKNRMVELKNRNLNHIVTAISPLIEAEGRVTDKHISIELQDIPDLPLDEKEIRQLIFNLALNGLEAMVPGGILLIRTFQEDGAVVLAVRDLGKGIEPAVLEKIGTPFFTTKDNGTGLGLAVCYSIAASHNAKIDVETGTTGTTFYVRFLTPSPLLDCPRITS</sequence>
<dbReference type="PANTHER" id="PTHR43065:SF46">
    <property type="entry name" value="C4-DICARBOXYLATE TRANSPORT SENSOR PROTEIN DCTB"/>
    <property type="match status" value="1"/>
</dbReference>
<evidence type="ECO:0000256" key="4">
    <source>
        <dbReference type="ARBA" id="ARBA00022679"/>
    </source>
</evidence>
<protein>
    <recommendedName>
        <fullName evidence="2">histidine kinase</fullName>
        <ecNumber evidence="2">2.7.13.3</ecNumber>
    </recommendedName>
</protein>
<keyword evidence="14" id="KW-1185">Reference proteome</keyword>
<accession>A0A4Y7RNH3</accession>
<name>A0A4Y7RNH3_9FIRM</name>
<dbReference type="Pfam" id="PF13426">
    <property type="entry name" value="PAS_9"/>
    <property type="match status" value="1"/>
</dbReference>
<dbReference type="OrthoDB" id="505470at2"/>
<dbReference type="SMART" id="SM00091">
    <property type="entry name" value="PAS"/>
    <property type="match status" value="1"/>
</dbReference>
<dbReference type="GO" id="GO:0000155">
    <property type="term" value="F:phosphorelay sensor kinase activity"/>
    <property type="evidence" value="ECO:0007669"/>
    <property type="project" value="InterPro"/>
</dbReference>
<dbReference type="InterPro" id="IPR003661">
    <property type="entry name" value="HisK_dim/P_dom"/>
</dbReference>
<dbReference type="SUPFAM" id="SSF55874">
    <property type="entry name" value="ATPase domain of HSP90 chaperone/DNA topoisomerase II/histidine kinase"/>
    <property type="match status" value="1"/>
</dbReference>
<dbReference type="PROSITE" id="PS50112">
    <property type="entry name" value="PAS"/>
    <property type="match status" value="1"/>
</dbReference>
<evidence type="ECO:0000256" key="9">
    <source>
        <dbReference type="SAM" id="Coils"/>
    </source>
</evidence>
<reference evidence="13 14" key="1">
    <citation type="journal article" date="2018" name="Environ. Microbiol.">
        <title>Novel energy conservation strategies and behaviour of Pelotomaculum schinkii driving syntrophic propionate catabolism.</title>
        <authorList>
            <person name="Hidalgo-Ahumada C.A.P."/>
            <person name="Nobu M.K."/>
            <person name="Narihiro T."/>
            <person name="Tamaki H."/>
            <person name="Liu W.T."/>
            <person name="Kamagata Y."/>
            <person name="Stams A.J.M."/>
            <person name="Imachi H."/>
            <person name="Sousa D.Z."/>
        </authorList>
    </citation>
    <scope>NUCLEOTIDE SEQUENCE [LARGE SCALE GENOMIC DNA]</scope>
    <source>
        <strain evidence="13 14">MGP</strain>
    </source>
</reference>
<proteinExistence type="predicted"/>
<dbReference type="AlphaFoldDB" id="A0A4Y7RNH3"/>
<dbReference type="GO" id="GO:0005524">
    <property type="term" value="F:ATP binding"/>
    <property type="evidence" value="ECO:0007669"/>
    <property type="project" value="UniProtKB-KW"/>
</dbReference>
<evidence type="ECO:0000313" key="14">
    <source>
        <dbReference type="Proteomes" id="UP000297597"/>
    </source>
</evidence>
<feature type="domain" description="PAC" evidence="12">
    <location>
        <begin position="141"/>
        <end position="193"/>
    </location>
</feature>
<dbReference type="SUPFAM" id="SSF47384">
    <property type="entry name" value="Homodimeric domain of signal transducing histidine kinase"/>
    <property type="match status" value="1"/>
</dbReference>
<dbReference type="Proteomes" id="UP000297597">
    <property type="component" value="Unassembled WGS sequence"/>
</dbReference>
<dbReference type="InterPro" id="IPR000700">
    <property type="entry name" value="PAS-assoc_C"/>
</dbReference>
<dbReference type="PANTHER" id="PTHR43065">
    <property type="entry name" value="SENSOR HISTIDINE KINASE"/>
    <property type="match status" value="1"/>
</dbReference>
<evidence type="ECO:0000256" key="3">
    <source>
        <dbReference type="ARBA" id="ARBA00022553"/>
    </source>
</evidence>
<dbReference type="InterPro" id="IPR035965">
    <property type="entry name" value="PAS-like_dom_sf"/>
</dbReference>
<evidence type="ECO:0000256" key="6">
    <source>
        <dbReference type="ARBA" id="ARBA00022777"/>
    </source>
</evidence>
<dbReference type="PROSITE" id="PS50109">
    <property type="entry name" value="HIS_KIN"/>
    <property type="match status" value="1"/>
</dbReference>
<dbReference type="EC" id="2.7.13.3" evidence="2"/>
<dbReference type="SMART" id="SM00387">
    <property type="entry name" value="HATPase_c"/>
    <property type="match status" value="1"/>
</dbReference>
<dbReference type="Pfam" id="PF00512">
    <property type="entry name" value="HisKA"/>
    <property type="match status" value="1"/>
</dbReference>
<evidence type="ECO:0000256" key="5">
    <source>
        <dbReference type="ARBA" id="ARBA00022741"/>
    </source>
</evidence>
<evidence type="ECO:0000256" key="1">
    <source>
        <dbReference type="ARBA" id="ARBA00000085"/>
    </source>
</evidence>
<dbReference type="InterPro" id="IPR036890">
    <property type="entry name" value="HATPase_C_sf"/>
</dbReference>
<evidence type="ECO:0000256" key="7">
    <source>
        <dbReference type="ARBA" id="ARBA00022840"/>
    </source>
</evidence>
<dbReference type="PROSITE" id="PS50113">
    <property type="entry name" value="PAC"/>
    <property type="match status" value="1"/>
</dbReference>
<evidence type="ECO:0000256" key="8">
    <source>
        <dbReference type="ARBA" id="ARBA00023012"/>
    </source>
</evidence>
<evidence type="ECO:0000313" key="13">
    <source>
        <dbReference type="EMBL" id="TEB09847.1"/>
    </source>
</evidence>
<keyword evidence="8" id="KW-0902">Two-component regulatory system</keyword>
<keyword evidence="5" id="KW-0547">Nucleotide-binding</keyword>
<keyword evidence="3" id="KW-0597">Phosphoprotein</keyword>
<dbReference type="CDD" id="cd00130">
    <property type="entry name" value="PAS"/>
    <property type="match status" value="1"/>
</dbReference>
<keyword evidence="7" id="KW-0067">ATP-binding</keyword>
<comment type="caution">
    <text evidence="13">The sequence shown here is derived from an EMBL/GenBank/DDBJ whole genome shotgun (WGS) entry which is preliminary data.</text>
</comment>
<dbReference type="InterPro" id="IPR004358">
    <property type="entry name" value="Sig_transdc_His_kin-like_C"/>
</dbReference>
<dbReference type="Gene3D" id="1.10.287.130">
    <property type="match status" value="1"/>
</dbReference>
<dbReference type="Pfam" id="PF02518">
    <property type="entry name" value="HATPase_c"/>
    <property type="match status" value="1"/>
</dbReference>
<dbReference type="CDD" id="cd00082">
    <property type="entry name" value="HisKA"/>
    <property type="match status" value="1"/>
</dbReference>
<evidence type="ECO:0000256" key="2">
    <source>
        <dbReference type="ARBA" id="ARBA00012438"/>
    </source>
</evidence>
<keyword evidence="6 13" id="KW-0418">Kinase</keyword>
<evidence type="ECO:0000259" key="11">
    <source>
        <dbReference type="PROSITE" id="PS50112"/>
    </source>
</evidence>
<organism evidence="13 14">
    <name type="scientific">Pelotomaculum propionicicum</name>
    <dbReference type="NCBI Taxonomy" id="258475"/>
    <lineage>
        <taxon>Bacteria</taxon>
        <taxon>Bacillati</taxon>
        <taxon>Bacillota</taxon>
        <taxon>Clostridia</taxon>
        <taxon>Eubacteriales</taxon>
        <taxon>Desulfotomaculaceae</taxon>
        <taxon>Pelotomaculum</taxon>
    </lineage>
</organism>
<dbReference type="EMBL" id="QFFZ01000037">
    <property type="protein sequence ID" value="TEB09847.1"/>
    <property type="molecule type" value="Genomic_DNA"/>
</dbReference>
<dbReference type="NCBIfam" id="TIGR00229">
    <property type="entry name" value="sensory_box"/>
    <property type="match status" value="1"/>
</dbReference>
<comment type="catalytic activity">
    <reaction evidence="1">
        <text>ATP + protein L-histidine = ADP + protein N-phospho-L-histidine.</text>
        <dbReference type="EC" id="2.7.13.3"/>
    </reaction>
</comment>
<dbReference type="InterPro" id="IPR005467">
    <property type="entry name" value="His_kinase_dom"/>
</dbReference>
<dbReference type="SMART" id="SM00388">
    <property type="entry name" value="HisKA"/>
    <property type="match status" value="1"/>
</dbReference>
<keyword evidence="9" id="KW-0175">Coiled coil</keyword>
<feature type="domain" description="Histidine kinase" evidence="10">
    <location>
        <begin position="245"/>
        <end position="449"/>
    </location>
</feature>
<dbReference type="SUPFAM" id="SSF55785">
    <property type="entry name" value="PYP-like sensor domain (PAS domain)"/>
    <property type="match status" value="1"/>
</dbReference>
<dbReference type="RefSeq" id="WP_134214637.1">
    <property type="nucleotide sequence ID" value="NZ_QFFZ01000037.1"/>
</dbReference>
<evidence type="ECO:0000259" key="10">
    <source>
        <dbReference type="PROSITE" id="PS50109"/>
    </source>
</evidence>
<dbReference type="InterPro" id="IPR036097">
    <property type="entry name" value="HisK_dim/P_sf"/>
</dbReference>
<dbReference type="Gene3D" id="3.30.565.10">
    <property type="entry name" value="Histidine kinase-like ATPase, C-terminal domain"/>
    <property type="match status" value="1"/>
</dbReference>
<dbReference type="Gene3D" id="3.30.450.20">
    <property type="entry name" value="PAS domain"/>
    <property type="match status" value="1"/>
</dbReference>
<dbReference type="InterPro" id="IPR003594">
    <property type="entry name" value="HATPase_dom"/>
</dbReference>
<keyword evidence="4 13" id="KW-0808">Transferase</keyword>
<feature type="coiled-coil region" evidence="9">
    <location>
        <begin position="195"/>
        <end position="236"/>
    </location>
</feature>
<evidence type="ECO:0000259" key="12">
    <source>
        <dbReference type="PROSITE" id="PS50113"/>
    </source>
</evidence>
<feature type="domain" description="PAS" evidence="11">
    <location>
        <begin position="68"/>
        <end position="138"/>
    </location>
</feature>